<keyword evidence="2" id="KW-0472">Membrane</keyword>
<name>A0AAV0NLE3_9ROSI</name>
<gene>
    <name evidence="3" type="ORF">LITE_LOCUS33963</name>
</gene>
<keyword evidence="4" id="KW-1185">Reference proteome</keyword>
<keyword evidence="2" id="KW-1133">Transmembrane helix</keyword>
<dbReference type="AlphaFoldDB" id="A0AAV0NLE3"/>
<reference evidence="3" key="1">
    <citation type="submission" date="2022-08" db="EMBL/GenBank/DDBJ databases">
        <authorList>
            <person name="Gutierrez-Valencia J."/>
        </authorList>
    </citation>
    <scope>NUCLEOTIDE SEQUENCE</scope>
</reference>
<evidence type="ECO:0000313" key="4">
    <source>
        <dbReference type="Proteomes" id="UP001154282"/>
    </source>
</evidence>
<accession>A0AAV0NLE3</accession>
<proteinExistence type="predicted"/>
<protein>
    <submittedName>
        <fullName evidence="3">Uncharacterized protein</fullName>
    </submittedName>
</protein>
<sequence>MLSPSSGDSPPSVPDSKPPWEHNGAHTPPENQSFNLSLPGHTGVFMAAFASVPPFCFFILLELWNSTSLCGMGNSRSV</sequence>
<feature type="compositionally biased region" description="Low complexity" evidence="1">
    <location>
        <begin position="1"/>
        <end position="10"/>
    </location>
</feature>
<comment type="caution">
    <text evidence="3">The sequence shown here is derived from an EMBL/GenBank/DDBJ whole genome shotgun (WGS) entry which is preliminary data.</text>
</comment>
<keyword evidence="2" id="KW-0812">Transmembrane</keyword>
<evidence type="ECO:0000256" key="1">
    <source>
        <dbReference type="SAM" id="MobiDB-lite"/>
    </source>
</evidence>
<feature type="region of interest" description="Disordered" evidence="1">
    <location>
        <begin position="1"/>
        <end position="34"/>
    </location>
</feature>
<feature type="transmembrane region" description="Helical" evidence="2">
    <location>
        <begin position="44"/>
        <end position="64"/>
    </location>
</feature>
<dbReference type="Proteomes" id="UP001154282">
    <property type="component" value="Unassembled WGS sequence"/>
</dbReference>
<evidence type="ECO:0000313" key="3">
    <source>
        <dbReference type="EMBL" id="CAI0459365.1"/>
    </source>
</evidence>
<organism evidence="3 4">
    <name type="scientific">Linum tenue</name>
    <dbReference type="NCBI Taxonomy" id="586396"/>
    <lineage>
        <taxon>Eukaryota</taxon>
        <taxon>Viridiplantae</taxon>
        <taxon>Streptophyta</taxon>
        <taxon>Embryophyta</taxon>
        <taxon>Tracheophyta</taxon>
        <taxon>Spermatophyta</taxon>
        <taxon>Magnoliopsida</taxon>
        <taxon>eudicotyledons</taxon>
        <taxon>Gunneridae</taxon>
        <taxon>Pentapetalae</taxon>
        <taxon>rosids</taxon>
        <taxon>fabids</taxon>
        <taxon>Malpighiales</taxon>
        <taxon>Linaceae</taxon>
        <taxon>Linum</taxon>
    </lineage>
</organism>
<evidence type="ECO:0000256" key="2">
    <source>
        <dbReference type="SAM" id="Phobius"/>
    </source>
</evidence>
<dbReference type="EMBL" id="CAMGYJ010000008">
    <property type="protein sequence ID" value="CAI0459365.1"/>
    <property type="molecule type" value="Genomic_DNA"/>
</dbReference>